<evidence type="ECO:0000256" key="1">
    <source>
        <dbReference type="ARBA" id="ARBA00010424"/>
    </source>
</evidence>
<dbReference type="Gene3D" id="3.20.20.70">
    <property type="entry name" value="Aldolase class I"/>
    <property type="match status" value="1"/>
</dbReference>
<dbReference type="EMBL" id="CP013862">
    <property type="protein sequence ID" value="ALX50276.1"/>
    <property type="molecule type" value="Genomic_DNA"/>
</dbReference>
<protein>
    <submittedName>
        <fullName evidence="3">Phosphosulfolactate synthase</fullName>
    </submittedName>
</protein>
<evidence type="ECO:0000313" key="3">
    <source>
        <dbReference type="EMBL" id="ALX50276.1"/>
    </source>
</evidence>
<proteinExistence type="inferred from homology"/>
<dbReference type="STRING" id="1472767.AOX59_17840"/>
<keyword evidence="4" id="KW-1185">Reference proteome</keyword>
<feature type="region of interest" description="Disordered" evidence="2">
    <location>
        <begin position="1"/>
        <end position="21"/>
    </location>
</feature>
<organism evidence="3 4">
    <name type="scientific">Lentibacillus amyloliquefaciens</name>
    <dbReference type="NCBI Taxonomy" id="1472767"/>
    <lineage>
        <taxon>Bacteria</taxon>
        <taxon>Bacillati</taxon>
        <taxon>Bacillota</taxon>
        <taxon>Bacilli</taxon>
        <taxon>Bacillales</taxon>
        <taxon>Bacillaceae</taxon>
        <taxon>Lentibacillus</taxon>
    </lineage>
</organism>
<name>A0A0U4FRE2_9BACI</name>
<comment type="similarity">
    <text evidence="1">Belongs to the phosphosulfolactate synthase family.</text>
</comment>
<dbReference type="Proteomes" id="UP000050331">
    <property type="component" value="Chromosome"/>
</dbReference>
<dbReference type="AlphaFoldDB" id="A0A0U4FRE2"/>
<dbReference type="InterPro" id="IPR013785">
    <property type="entry name" value="Aldolase_TIM"/>
</dbReference>
<dbReference type="KEGG" id="lao:AOX59_17840"/>
<dbReference type="InterPro" id="IPR036112">
    <property type="entry name" value="ComA_synth_sf"/>
</dbReference>
<gene>
    <name evidence="3" type="ORF">AOX59_17840</name>
</gene>
<accession>A0A0U4FRE2</accession>
<dbReference type="OrthoDB" id="7809088at2"/>
<dbReference type="PANTHER" id="PTHR48413">
    <property type="match status" value="1"/>
</dbReference>
<evidence type="ECO:0000256" key="2">
    <source>
        <dbReference type="SAM" id="MobiDB-lite"/>
    </source>
</evidence>
<dbReference type="SUPFAM" id="SSF102110">
    <property type="entry name" value="(2r)-phospho-3-sulfolactate synthase ComA"/>
    <property type="match status" value="1"/>
</dbReference>
<reference evidence="3 4" key="1">
    <citation type="submission" date="2016-01" db="EMBL/GenBank/DDBJ databases">
        <title>Complete genome sequence of strain Lentibacillus amyloliquefaciens LAM0015T isolated from saline sediment.</title>
        <authorList>
            <person name="Wang J.-L."/>
            <person name="He M.-X."/>
        </authorList>
    </citation>
    <scope>NUCLEOTIDE SEQUENCE [LARGE SCALE GENOMIC DNA]</scope>
    <source>
        <strain evidence="3 4">LAM0015</strain>
    </source>
</reference>
<sequence>MSNQRAFQKIRMNSRQEKPRNKGLTEIRGPYYTVMGTNYLRDIMETMGDYVDILKFSGGAFTLYPEDKLRELLDLAHEYDVKVSTGGFMETVLTQGPEAVDHYLDECKRLGFDIIEISTGFITMPTDDIVRLVKKVQNKGLLAKPEIGVQFGAGGTNTAEQNEAEGITDPSQAIEVGKRCLEAGAYMLMIESEGITESVNDWRTEIATQFARELGTENVMFEAADPDVFEWYIKNYGPEVNVFVDHSQIVQLEALRRGIWGTKDLWGRVITFNEAK</sequence>
<dbReference type="PANTHER" id="PTHR48413:SF1">
    <property type="entry name" value="PROTEIN HEAT-STRESS-ASSOCIATED 32"/>
    <property type="match status" value="1"/>
</dbReference>
<dbReference type="Pfam" id="PF02679">
    <property type="entry name" value="ComA"/>
    <property type="match status" value="1"/>
</dbReference>
<evidence type="ECO:0000313" key="4">
    <source>
        <dbReference type="Proteomes" id="UP000050331"/>
    </source>
</evidence>
<dbReference type="InterPro" id="IPR003830">
    <property type="entry name" value="ComA_synth"/>
</dbReference>
<dbReference type="RefSeq" id="WP_068447614.1">
    <property type="nucleotide sequence ID" value="NZ_CP013862.1"/>
</dbReference>